<dbReference type="InterPro" id="IPR001647">
    <property type="entry name" value="HTH_TetR"/>
</dbReference>
<evidence type="ECO:0000256" key="2">
    <source>
        <dbReference type="PROSITE-ProRule" id="PRU00335"/>
    </source>
</evidence>
<proteinExistence type="predicted"/>
<evidence type="ECO:0000313" key="6">
    <source>
        <dbReference type="Proteomes" id="UP000433050"/>
    </source>
</evidence>
<dbReference type="SUPFAM" id="SSF46689">
    <property type="entry name" value="Homeodomain-like"/>
    <property type="match status" value="1"/>
</dbReference>
<organism evidence="5 6">
    <name type="scientific">Starkeya nomas</name>
    <dbReference type="NCBI Taxonomy" id="2666134"/>
    <lineage>
        <taxon>Bacteria</taxon>
        <taxon>Pseudomonadati</taxon>
        <taxon>Pseudomonadota</taxon>
        <taxon>Alphaproteobacteria</taxon>
        <taxon>Hyphomicrobiales</taxon>
        <taxon>Xanthobacteraceae</taxon>
        <taxon>Starkeya</taxon>
    </lineage>
</organism>
<reference evidence="5 6" key="1">
    <citation type="submission" date="2019-12" db="EMBL/GenBank/DDBJ databases">
        <authorList>
            <person name="Reyes-Prieto M."/>
        </authorList>
    </citation>
    <scope>NUCLEOTIDE SEQUENCE [LARGE SCALE GENOMIC DNA]</scope>
    <source>
        <strain evidence="5">HF14-78462</strain>
    </source>
</reference>
<dbReference type="AlphaFoldDB" id="A0A5S9NXR0"/>
<dbReference type="Gene3D" id="1.10.357.10">
    <property type="entry name" value="Tetracycline Repressor, domain 2"/>
    <property type="match status" value="1"/>
</dbReference>
<dbReference type="RefSeq" id="WP_244616700.1">
    <property type="nucleotide sequence ID" value="NZ_CACSAS010000001.1"/>
</dbReference>
<evidence type="ECO:0000259" key="4">
    <source>
        <dbReference type="PROSITE" id="PS50977"/>
    </source>
</evidence>
<evidence type="ECO:0000313" key="5">
    <source>
        <dbReference type="EMBL" id="CAA0095561.1"/>
    </source>
</evidence>
<feature type="region of interest" description="Disordered" evidence="3">
    <location>
        <begin position="211"/>
        <end position="235"/>
    </location>
</feature>
<protein>
    <recommendedName>
        <fullName evidence="4">HTH tetR-type domain-containing protein</fullName>
    </recommendedName>
</protein>
<dbReference type="InterPro" id="IPR009057">
    <property type="entry name" value="Homeodomain-like_sf"/>
</dbReference>
<feature type="DNA-binding region" description="H-T-H motif" evidence="2">
    <location>
        <begin position="40"/>
        <end position="59"/>
    </location>
</feature>
<dbReference type="EMBL" id="CACSAS010000001">
    <property type="protein sequence ID" value="CAA0095561.1"/>
    <property type="molecule type" value="Genomic_DNA"/>
</dbReference>
<evidence type="ECO:0000256" key="3">
    <source>
        <dbReference type="SAM" id="MobiDB-lite"/>
    </source>
</evidence>
<gene>
    <name evidence="5" type="ORF">STARVERO_01892</name>
</gene>
<dbReference type="Proteomes" id="UP000433050">
    <property type="component" value="Unassembled WGS sequence"/>
</dbReference>
<feature type="domain" description="HTH tetR-type" evidence="4">
    <location>
        <begin position="17"/>
        <end position="77"/>
    </location>
</feature>
<accession>A0A5S9NXR0</accession>
<sequence length="235" mass="25110">MARSPGTKATPAAKGAADPRAAILDSFLALLAQKPFERISLGEVADRAGLSLAELRASFGSTFDMLVGFTRDTDRQVLATSGDDMDGEPARDRLFDVLMRRLDVLGPHKAAVRSLAESARRNPFFALALNRLAVRSQQWMLAAAKIDTAGLKGAVRAQGLALVFARVLQTYLRDDDPGLARTMAALDRELARGERVLGLVEGAVSLATCGRRGRARHGEKKHAPPDEPVAAGEGI</sequence>
<name>A0A5S9NXR0_9HYPH</name>
<keyword evidence="1 2" id="KW-0238">DNA-binding</keyword>
<dbReference type="GO" id="GO:0003677">
    <property type="term" value="F:DNA binding"/>
    <property type="evidence" value="ECO:0007669"/>
    <property type="project" value="UniProtKB-UniRule"/>
</dbReference>
<keyword evidence="6" id="KW-1185">Reference proteome</keyword>
<dbReference type="PROSITE" id="PS50977">
    <property type="entry name" value="HTH_TETR_2"/>
    <property type="match status" value="1"/>
</dbReference>
<feature type="compositionally biased region" description="Basic residues" evidence="3">
    <location>
        <begin position="211"/>
        <end position="220"/>
    </location>
</feature>
<evidence type="ECO:0000256" key="1">
    <source>
        <dbReference type="ARBA" id="ARBA00023125"/>
    </source>
</evidence>